<dbReference type="InterPro" id="IPR037522">
    <property type="entry name" value="HD_GYP_dom"/>
</dbReference>
<dbReference type="Pfam" id="PF13487">
    <property type="entry name" value="HD_5"/>
    <property type="match status" value="1"/>
</dbReference>
<dbReference type="AlphaFoldDB" id="A0A7M1AW35"/>
<proteinExistence type="predicted"/>
<keyword evidence="1" id="KW-0472">Membrane</keyword>
<dbReference type="SMART" id="SM00471">
    <property type="entry name" value="HDc"/>
    <property type="match status" value="1"/>
</dbReference>
<organism evidence="3 4">
    <name type="scientific">Sulfurimonas marina</name>
    <dbReference type="NCBI Taxonomy" id="2590551"/>
    <lineage>
        <taxon>Bacteria</taxon>
        <taxon>Pseudomonadati</taxon>
        <taxon>Campylobacterota</taxon>
        <taxon>Epsilonproteobacteria</taxon>
        <taxon>Campylobacterales</taxon>
        <taxon>Sulfurimonadaceae</taxon>
        <taxon>Sulfurimonas</taxon>
    </lineage>
</organism>
<dbReference type="Pfam" id="PF00497">
    <property type="entry name" value="SBP_bac_3"/>
    <property type="match status" value="1"/>
</dbReference>
<dbReference type="InterPro" id="IPR001638">
    <property type="entry name" value="Solute-binding_3/MltF_N"/>
</dbReference>
<dbReference type="PANTHER" id="PTHR45228">
    <property type="entry name" value="CYCLIC DI-GMP PHOSPHODIESTERASE TM_0186-RELATED"/>
    <property type="match status" value="1"/>
</dbReference>
<dbReference type="Gene3D" id="1.10.3210.10">
    <property type="entry name" value="Hypothetical protein af1432"/>
    <property type="match status" value="2"/>
</dbReference>
<dbReference type="InterPro" id="IPR003607">
    <property type="entry name" value="HD/PDEase_dom"/>
</dbReference>
<accession>A0A7M1AW35</accession>
<dbReference type="Gene3D" id="3.40.190.10">
    <property type="entry name" value="Periplasmic binding protein-like II"/>
    <property type="match status" value="2"/>
</dbReference>
<evidence type="ECO:0000256" key="1">
    <source>
        <dbReference type="SAM" id="Phobius"/>
    </source>
</evidence>
<dbReference type="EMBL" id="CP041165">
    <property type="protein sequence ID" value="QOP40572.1"/>
    <property type="molecule type" value="Genomic_DNA"/>
</dbReference>
<dbReference type="RefSeq" id="WP_193113992.1">
    <property type="nucleotide sequence ID" value="NZ_CP041165.1"/>
</dbReference>
<name>A0A7M1AW35_9BACT</name>
<feature type="transmembrane region" description="Helical" evidence="1">
    <location>
        <begin position="573"/>
        <end position="592"/>
    </location>
</feature>
<feature type="transmembrane region" description="Helical" evidence="1">
    <location>
        <begin position="12"/>
        <end position="32"/>
    </location>
</feature>
<dbReference type="KEGG" id="smax:FJR03_01975"/>
<gene>
    <name evidence="3" type="ORF">FJR03_01975</name>
</gene>
<protein>
    <submittedName>
        <fullName evidence="3">Transporter substrate-binding domain-containing protein</fullName>
    </submittedName>
</protein>
<dbReference type="Pfam" id="PF22673">
    <property type="entry name" value="MCP-like_PDC_1"/>
    <property type="match status" value="1"/>
</dbReference>
<dbReference type="SUPFAM" id="SSF109604">
    <property type="entry name" value="HD-domain/PDEase-like"/>
    <property type="match status" value="2"/>
</dbReference>
<dbReference type="CDD" id="cd01007">
    <property type="entry name" value="PBP2_BvgS_HisK_like"/>
    <property type="match status" value="1"/>
</dbReference>
<dbReference type="SMART" id="SM00062">
    <property type="entry name" value="PBPb"/>
    <property type="match status" value="1"/>
</dbReference>
<dbReference type="InterPro" id="IPR029151">
    <property type="entry name" value="Sensor-like_sf"/>
</dbReference>
<keyword evidence="4" id="KW-1185">Reference proteome</keyword>
<dbReference type="PANTHER" id="PTHR45228:SF5">
    <property type="entry name" value="CYCLIC DI-GMP PHOSPHODIESTERASE VC_1348-RELATED"/>
    <property type="match status" value="1"/>
</dbReference>
<sequence>MFRRSIRTNILGIFLIIVAIVALSLLTSQYYFNNSMAIESTHKTFKLISTNISEEITSNNRDIEDILKTNTANTKLYKKITFDYNHPALDTCIQIMSLNKNIYATYFAHKEGTFYEVINMHESPLLFETYKAPKDTRWIVLIHINNKVEYYYLDATKKLLKQSSKIKKYNPLSRPWYKSAVNTNKPIMTEPYLFTNLKNTGTTYAVELKKKGSVLAIDMTMKKLNNFLHLQKFEKNSEIFLFNSNGNILASSNALEQNSKNNFQKSEPVNFTQEEQEYIKNSPPLIVSNEKDWVPFDFQSAGKPTGYSIDLLHLMAKKSGLKLEFINGLTWKQIIQNFKNKEIDIVQSIYKTPQREQFGLFSDPIYHFKNYFITNQHTTNVYSLKDLNYKRVGVVEGWAIEDLIKEKYPKIQLKRYDDLTSSILALSQDDIDAIIETKEAFQFLTKQLYVKNLTIGAWCAEYDNYEPRAIYLMSQKDDPILLSILNKTIQSITPQEKALLKYKWFTKNSNNNTMIDPPIMEHFLKGKQHVVEYSTNKKHYYAIYKPLQNGHLFLGIKLDSDVLLAPYYENMKFSFIIAIILLILSLPVIFYATRIIIEPIKDLIVENEKIKNRQFTKVNNINTNIIEFIELSNSMFSMSLSIDEYQRSQEHLLDSIVKLIADSIDAKSPYTGGHCKRVPVIAQMLVEKANESNEGIFKEFKLETEDELREFELGAWLHDCGKVTTPEYVVDKSTKLETIYNRIHEIRTRFEVLWRDAQIRYLEARLNDKDEQQALEQFKKEQAQLLKDFEFIASVNIGGEFMSQEQQQRVKDISEKEWIRHFDDSLGLGEEESLRYDKSKASTLPVTEKLLSDKQEHIVKRESFDYEAYRRSGFKLEVPQYLYNYGEVYNLCIEKGTLSEEERYKINEHVIMTIKMLQDIPFPKHLTNIPEYAGTHHETLIGTGYPKQLTKDELSIPARIMAIADIFEALTASDRPYKKAKTLSESLKILSFMVKDQHIDGDIFKLFLESDLHNIYAKKYLTPEQIDSVNIKDYL</sequence>
<evidence type="ECO:0000313" key="3">
    <source>
        <dbReference type="EMBL" id="QOP40572.1"/>
    </source>
</evidence>
<evidence type="ECO:0000313" key="4">
    <source>
        <dbReference type="Proteomes" id="UP000593910"/>
    </source>
</evidence>
<dbReference type="SUPFAM" id="SSF53850">
    <property type="entry name" value="Periplasmic binding protein-like II"/>
    <property type="match status" value="1"/>
</dbReference>
<dbReference type="SUPFAM" id="SSF103190">
    <property type="entry name" value="Sensory domain-like"/>
    <property type="match status" value="1"/>
</dbReference>
<dbReference type="InterPro" id="IPR052020">
    <property type="entry name" value="Cyclic_di-GMP/3'3'-cGAMP_PDE"/>
</dbReference>
<dbReference type="Gene3D" id="3.30.450.20">
    <property type="entry name" value="PAS domain"/>
    <property type="match status" value="1"/>
</dbReference>
<dbReference type="PROSITE" id="PS51832">
    <property type="entry name" value="HD_GYP"/>
    <property type="match status" value="1"/>
</dbReference>
<evidence type="ECO:0000259" key="2">
    <source>
        <dbReference type="PROSITE" id="PS51832"/>
    </source>
</evidence>
<keyword evidence="1" id="KW-1133">Transmembrane helix</keyword>
<dbReference type="Proteomes" id="UP000593910">
    <property type="component" value="Chromosome"/>
</dbReference>
<feature type="domain" description="HD-GYP" evidence="2">
    <location>
        <begin position="818"/>
        <end position="1023"/>
    </location>
</feature>
<dbReference type="CDD" id="cd00077">
    <property type="entry name" value="HDc"/>
    <property type="match status" value="1"/>
</dbReference>
<reference evidence="3 4" key="1">
    <citation type="submission" date="2019-06" db="EMBL/GenBank/DDBJ databases">
        <title>Sulfurimonas gotlandica sp. nov., a chemoautotrophic and psychrotolerant epsilonproteobacterium isolated from a pelagic redoxcline, and an emended description of the genus Sulfurimonas.</title>
        <authorList>
            <person name="Wang S."/>
            <person name="Jiang L."/>
            <person name="Shao Z."/>
        </authorList>
    </citation>
    <scope>NUCLEOTIDE SEQUENCE [LARGE SCALE GENOMIC DNA]</scope>
    <source>
        <strain evidence="3 4">B2</strain>
    </source>
</reference>
<keyword evidence="1" id="KW-0812">Transmembrane</keyword>